<feature type="transmembrane region" description="Helical" evidence="6">
    <location>
        <begin position="151"/>
        <end position="170"/>
    </location>
</feature>
<feature type="transmembrane region" description="Helical" evidence="6">
    <location>
        <begin position="225"/>
        <end position="243"/>
    </location>
</feature>
<feature type="transmembrane region" description="Helical" evidence="6">
    <location>
        <begin position="250"/>
        <end position="273"/>
    </location>
</feature>
<dbReference type="OrthoDB" id="9792579at2"/>
<feature type="transmembrane region" description="Helical" evidence="6">
    <location>
        <begin position="101"/>
        <end position="118"/>
    </location>
</feature>
<dbReference type="PANTHER" id="PTHR43370:SF1">
    <property type="entry name" value="GUANOSINE ABC TRANSPORTER PERMEASE PROTEIN NUPQ"/>
    <property type="match status" value="1"/>
</dbReference>
<dbReference type="Pfam" id="PF02653">
    <property type="entry name" value="BPD_transp_2"/>
    <property type="match status" value="1"/>
</dbReference>
<keyword evidence="2" id="KW-1003">Cell membrane</keyword>
<evidence type="ECO:0000313" key="8">
    <source>
        <dbReference type="Proteomes" id="UP000256388"/>
    </source>
</evidence>
<dbReference type="PANTHER" id="PTHR43370">
    <property type="entry name" value="SUGAR ABC TRANSPORTER INTEGRAL MEMBRANE PROTEIN-RELATED"/>
    <property type="match status" value="1"/>
</dbReference>
<dbReference type="GO" id="GO:0022857">
    <property type="term" value="F:transmembrane transporter activity"/>
    <property type="evidence" value="ECO:0007669"/>
    <property type="project" value="InterPro"/>
</dbReference>
<comment type="caution">
    <text evidence="7">The sequence shown here is derived from an EMBL/GenBank/DDBJ whole genome shotgun (WGS) entry which is preliminary data.</text>
</comment>
<reference evidence="7 8" key="1">
    <citation type="submission" date="2018-08" db="EMBL/GenBank/DDBJ databases">
        <title>Genomic Encyclopedia of Type Strains, Phase IV (KMG-IV): sequencing the most valuable type-strain genomes for metagenomic binning, comparative biology and taxonomic classification.</title>
        <authorList>
            <person name="Goeker M."/>
        </authorList>
    </citation>
    <scope>NUCLEOTIDE SEQUENCE [LARGE SCALE GENOMIC DNA]</scope>
    <source>
        <strain evidence="7 8">DSM 23923</strain>
    </source>
</reference>
<dbReference type="Proteomes" id="UP000256388">
    <property type="component" value="Unassembled WGS sequence"/>
</dbReference>
<dbReference type="GO" id="GO:0005886">
    <property type="term" value="C:plasma membrane"/>
    <property type="evidence" value="ECO:0007669"/>
    <property type="project" value="UniProtKB-SubCell"/>
</dbReference>
<comment type="subcellular location">
    <subcellularLocation>
        <location evidence="1">Cell membrane</location>
        <topology evidence="1">Multi-pass membrane protein</topology>
    </subcellularLocation>
</comment>
<evidence type="ECO:0000256" key="2">
    <source>
        <dbReference type="ARBA" id="ARBA00022475"/>
    </source>
</evidence>
<keyword evidence="5 6" id="KW-0472">Membrane</keyword>
<evidence type="ECO:0000256" key="5">
    <source>
        <dbReference type="ARBA" id="ARBA00023136"/>
    </source>
</evidence>
<sequence>MDTITFIFHQMLNFSIPLLIVALGGMFSSRCGIINIGLDGIMIIGALASFMFIRYAEGYISSQTLLLLAILVSIVSGMIFSLLHAFASINLKANQIISGQALNMIAPAFSVFVARLFIGDSIISFKNTFMIEEIPFLSQIPVLGDLLFKNIYLTTYLGLLVLWASHFVLYKTRFGLRLRACGEYPQAPDSVGIDVQKIRYIGVLISGGLSGLGGLVFVLPNSTNFNGTVSGYGFLALAVMILGQWQPSKIFFASLFFGTLKTMSAIYSGIPFFNTLGIPGNYYKLMPYLITVIVLILGPKSLAGPKAEGLPFEKGMS</sequence>
<feature type="transmembrane region" description="Helical" evidence="6">
    <location>
        <begin position="200"/>
        <end position="219"/>
    </location>
</feature>
<feature type="transmembrane region" description="Helical" evidence="6">
    <location>
        <begin position="33"/>
        <end position="53"/>
    </location>
</feature>
<evidence type="ECO:0000256" key="6">
    <source>
        <dbReference type="SAM" id="Phobius"/>
    </source>
</evidence>
<evidence type="ECO:0000256" key="4">
    <source>
        <dbReference type="ARBA" id="ARBA00022989"/>
    </source>
</evidence>
<dbReference type="EMBL" id="QUMS01000001">
    <property type="protein sequence ID" value="REG11791.1"/>
    <property type="molecule type" value="Genomic_DNA"/>
</dbReference>
<evidence type="ECO:0000313" key="7">
    <source>
        <dbReference type="EMBL" id="REG11791.1"/>
    </source>
</evidence>
<dbReference type="RefSeq" id="WP_116224907.1">
    <property type="nucleotide sequence ID" value="NZ_AP018437.1"/>
</dbReference>
<dbReference type="CDD" id="cd06580">
    <property type="entry name" value="TM_PBP1_transp_TpRbsC_like"/>
    <property type="match status" value="1"/>
</dbReference>
<gene>
    <name evidence="7" type="ORF">DFR64_1684</name>
</gene>
<evidence type="ECO:0000256" key="3">
    <source>
        <dbReference type="ARBA" id="ARBA00022692"/>
    </source>
</evidence>
<feature type="transmembrane region" description="Helical" evidence="6">
    <location>
        <begin position="285"/>
        <end position="303"/>
    </location>
</feature>
<keyword evidence="4 6" id="KW-1133">Transmembrane helix</keyword>
<name>A0A347ZQS2_9CHLR</name>
<feature type="transmembrane region" description="Helical" evidence="6">
    <location>
        <begin position="6"/>
        <end position="26"/>
    </location>
</feature>
<protein>
    <submittedName>
        <fullName evidence="7">Nucleoside ABC transporter membrane protein</fullName>
    </submittedName>
</protein>
<organism evidence="7 8">
    <name type="scientific">Pelolinea submarina</name>
    <dbReference type="NCBI Taxonomy" id="913107"/>
    <lineage>
        <taxon>Bacteria</taxon>
        <taxon>Bacillati</taxon>
        <taxon>Chloroflexota</taxon>
        <taxon>Anaerolineae</taxon>
        <taxon>Anaerolineales</taxon>
        <taxon>Anaerolineaceae</taxon>
        <taxon>Pelolinea</taxon>
    </lineage>
</organism>
<feature type="transmembrane region" description="Helical" evidence="6">
    <location>
        <begin position="65"/>
        <end position="89"/>
    </location>
</feature>
<evidence type="ECO:0000256" key="1">
    <source>
        <dbReference type="ARBA" id="ARBA00004651"/>
    </source>
</evidence>
<accession>A0A347ZQS2</accession>
<keyword evidence="8" id="KW-1185">Reference proteome</keyword>
<keyword evidence="3 6" id="KW-0812">Transmembrane</keyword>
<dbReference type="InterPro" id="IPR001851">
    <property type="entry name" value="ABC_transp_permease"/>
</dbReference>
<dbReference type="AlphaFoldDB" id="A0A347ZQS2"/>
<proteinExistence type="predicted"/>